<organism evidence="3 4">
    <name type="scientific">Nocardioides ginsengisegetis</name>
    <dbReference type="NCBI Taxonomy" id="661491"/>
    <lineage>
        <taxon>Bacteria</taxon>
        <taxon>Bacillati</taxon>
        <taxon>Actinomycetota</taxon>
        <taxon>Actinomycetes</taxon>
        <taxon>Propionibacteriales</taxon>
        <taxon>Nocardioidaceae</taxon>
        <taxon>Nocardioides</taxon>
    </lineage>
</organism>
<proteinExistence type="predicted"/>
<evidence type="ECO:0000256" key="1">
    <source>
        <dbReference type="SAM" id="SignalP"/>
    </source>
</evidence>
<reference evidence="3 4" key="1">
    <citation type="submission" date="2020-07" db="EMBL/GenBank/DDBJ databases">
        <title>Sequencing the genomes of 1000 actinobacteria strains.</title>
        <authorList>
            <person name="Klenk H.-P."/>
        </authorList>
    </citation>
    <scope>NUCLEOTIDE SEQUENCE [LARGE SCALE GENOMIC DNA]</scope>
    <source>
        <strain evidence="3 4">DSM 21349</strain>
    </source>
</reference>
<accession>A0A7W3IWJ4</accession>
<evidence type="ECO:0000259" key="2">
    <source>
        <dbReference type="Pfam" id="PF03713"/>
    </source>
</evidence>
<keyword evidence="4" id="KW-1185">Reference proteome</keyword>
<dbReference type="EMBL" id="JACGXA010000001">
    <property type="protein sequence ID" value="MBA8801933.1"/>
    <property type="molecule type" value="Genomic_DNA"/>
</dbReference>
<dbReference type="InterPro" id="IPR012347">
    <property type="entry name" value="Ferritin-like"/>
</dbReference>
<feature type="chain" id="PRO_5039026406" evidence="1">
    <location>
        <begin position="20"/>
        <end position="198"/>
    </location>
</feature>
<evidence type="ECO:0000313" key="4">
    <source>
        <dbReference type="Proteomes" id="UP000580910"/>
    </source>
</evidence>
<comment type="caution">
    <text evidence="3">The sequence shown here is derived from an EMBL/GenBank/DDBJ whole genome shotgun (WGS) entry which is preliminary data.</text>
</comment>
<dbReference type="PANTHER" id="PTHR36933">
    <property type="entry name" value="SLL0788 PROTEIN"/>
    <property type="match status" value="1"/>
</dbReference>
<sequence>MFRTTRLVTALAAAALVLAGCGSSDSEPEIASHGAYNDADVAFATQMIPHHAQALAMVDLTHGRPLDPPVQEIVQQILDAQTPEIETMAGWLDDWGRKVPATMNDHMHADEGGMAGMDSDSDTPGMMTADEMAGLESASDAEFQDMWLEMMVRHHEGAIEMAKTESQDGKFPAALDLADSIATSQAKEIGTMKALLAR</sequence>
<dbReference type="PROSITE" id="PS51257">
    <property type="entry name" value="PROKAR_LIPOPROTEIN"/>
    <property type="match status" value="1"/>
</dbReference>
<name>A0A7W3IWJ4_9ACTN</name>
<gene>
    <name evidence="3" type="ORF">FB382_000224</name>
</gene>
<dbReference type="Pfam" id="PF03713">
    <property type="entry name" value="DUF305"/>
    <property type="match status" value="1"/>
</dbReference>
<dbReference type="PANTHER" id="PTHR36933:SF1">
    <property type="entry name" value="SLL0788 PROTEIN"/>
    <property type="match status" value="1"/>
</dbReference>
<dbReference type="Gene3D" id="1.20.1260.10">
    <property type="match status" value="1"/>
</dbReference>
<dbReference type="RefSeq" id="WP_182536068.1">
    <property type="nucleotide sequence ID" value="NZ_JACGXA010000001.1"/>
</dbReference>
<protein>
    <submittedName>
        <fullName evidence="3">Uncharacterized protein (DUF305 family)</fullName>
    </submittedName>
</protein>
<feature type="domain" description="DUF305" evidence="2">
    <location>
        <begin position="40"/>
        <end position="196"/>
    </location>
</feature>
<dbReference type="AlphaFoldDB" id="A0A7W3IWJ4"/>
<keyword evidence="1" id="KW-0732">Signal</keyword>
<dbReference type="InterPro" id="IPR005183">
    <property type="entry name" value="DUF305_CopM-like"/>
</dbReference>
<feature type="signal peptide" evidence="1">
    <location>
        <begin position="1"/>
        <end position="19"/>
    </location>
</feature>
<evidence type="ECO:0000313" key="3">
    <source>
        <dbReference type="EMBL" id="MBA8801933.1"/>
    </source>
</evidence>
<dbReference type="Proteomes" id="UP000580910">
    <property type="component" value="Unassembled WGS sequence"/>
</dbReference>